<accession>A0A482X150</accession>
<keyword evidence="3" id="KW-1185">Reference proteome</keyword>
<protein>
    <submittedName>
        <fullName evidence="1">Uncharacterized protein</fullName>
    </submittedName>
</protein>
<dbReference type="Proteomes" id="UP000291343">
    <property type="component" value="Unassembled WGS sequence"/>
</dbReference>
<evidence type="ECO:0000313" key="3">
    <source>
        <dbReference type="Proteomes" id="UP000291343"/>
    </source>
</evidence>
<reference evidence="1 3" key="1">
    <citation type="journal article" date="2017" name="Gigascience">
        <title>Genome sequence of the small brown planthopper, Laodelphax striatellus.</title>
        <authorList>
            <person name="Zhu J."/>
            <person name="Jiang F."/>
            <person name="Wang X."/>
            <person name="Yang P."/>
            <person name="Bao Y."/>
            <person name="Zhao W."/>
            <person name="Wang W."/>
            <person name="Lu H."/>
            <person name="Wang Q."/>
            <person name="Cui N."/>
            <person name="Li J."/>
            <person name="Chen X."/>
            <person name="Luo L."/>
            <person name="Yu J."/>
            <person name="Kang L."/>
            <person name="Cui F."/>
        </authorList>
    </citation>
    <scope>NUCLEOTIDE SEQUENCE [LARGE SCALE GENOMIC DNA]</scope>
    <source>
        <strain evidence="1">Lst14</strain>
        <tissue evidence="1">Whole body</tissue>
    </source>
</reference>
<dbReference type="AlphaFoldDB" id="A0A482X150"/>
<gene>
    <name evidence="2" type="ORF">LSTR_LSTR015733</name>
    <name evidence="1" type="ORF">LSTR_LSTR016266</name>
</gene>
<name>A0A482X150_LAOST</name>
<evidence type="ECO:0000313" key="2">
    <source>
        <dbReference type="EMBL" id="RZF43925.1"/>
    </source>
</evidence>
<proteinExistence type="predicted"/>
<sequence length="86" mass="9432">MTDPEFGCLCRVNSEAEGIGRSAVRRRGGAMINCSGLKSIAGWGIEPGEDSPLNGYRNYLLFCNTPPCLPPLARIRINDHFSRFST</sequence>
<dbReference type="EMBL" id="QKKF02011999">
    <property type="protein sequence ID" value="RZF43925.1"/>
    <property type="molecule type" value="Genomic_DNA"/>
</dbReference>
<reference evidence="1" key="2">
    <citation type="submission" date="2019-02" db="EMBL/GenBank/DDBJ databases">
        <authorList>
            <person name="Zhu J."/>
            <person name="Jiang F."/>
            <person name="Wang X."/>
            <person name="Yang P."/>
            <person name="Bao Y."/>
            <person name="Zhao W."/>
            <person name="Wang W."/>
            <person name="Lu H."/>
            <person name="Wang Q."/>
            <person name="Cui N."/>
            <person name="Li J."/>
            <person name="Chen X."/>
            <person name="Luo L."/>
            <person name="Yu J."/>
            <person name="Kang L."/>
            <person name="Cui F."/>
        </authorList>
    </citation>
    <scope>NUCLEOTIDE SEQUENCE</scope>
    <source>
        <strain evidence="1">Lst14</strain>
        <tissue evidence="1">Whole body</tissue>
    </source>
</reference>
<dbReference type="EMBL" id="QKKF02020847">
    <property type="protein sequence ID" value="RZF39050.1"/>
    <property type="molecule type" value="Genomic_DNA"/>
</dbReference>
<comment type="caution">
    <text evidence="1">The sequence shown here is derived from an EMBL/GenBank/DDBJ whole genome shotgun (WGS) entry which is preliminary data.</text>
</comment>
<evidence type="ECO:0000313" key="1">
    <source>
        <dbReference type="EMBL" id="RZF39050.1"/>
    </source>
</evidence>
<organism evidence="1 3">
    <name type="scientific">Laodelphax striatellus</name>
    <name type="common">Small brown planthopper</name>
    <name type="synonym">Delphax striatella</name>
    <dbReference type="NCBI Taxonomy" id="195883"/>
    <lineage>
        <taxon>Eukaryota</taxon>
        <taxon>Metazoa</taxon>
        <taxon>Ecdysozoa</taxon>
        <taxon>Arthropoda</taxon>
        <taxon>Hexapoda</taxon>
        <taxon>Insecta</taxon>
        <taxon>Pterygota</taxon>
        <taxon>Neoptera</taxon>
        <taxon>Paraneoptera</taxon>
        <taxon>Hemiptera</taxon>
        <taxon>Auchenorrhyncha</taxon>
        <taxon>Fulgoroidea</taxon>
        <taxon>Delphacidae</taxon>
        <taxon>Criomorphinae</taxon>
        <taxon>Laodelphax</taxon>
    </lineage>
</organism>
<dbReference type="InParanoid" id="A0A482X150"/>